<dbReference type="Pfam" id="PF00110">
    <property type="entry name" value="wnt"/>
    <property type="match status" value="1"/>
</dbReference>
<evidence type="ECO:0000256" key="4">
    <source>
        <dbReference type="ARBA" id="ARBA00022525"/>
    </source>
</evidence>
<dbReference type="InterPro" id="IPR005817">
    <property type="entry name" value="Wnt"/>
</dbReference>
<dbReference type="PRINTS" id="PR01349">
    <property type="entry name" value="WNTPROTEIN"/>
</dbReference>
<evidence type="ECO:0000256" key="8">
    <source>
        <dbReference type="ARBA" id="ARBA00023157"/>
    </source>
</evidence>
<dbReference type="PANTHER" id="PTHR12027:SF101">
    <property type="entry name" value="PROTEIN WNT-4"/>
    <property type="match status" value="1"/>
</dbReference>
<evidence type="ECO:0000313" key="13">
    <source>
        <dbReference type="RefSeq" id="XP_012946342.1"/>
    </source>
</evidence>
<proteinExistence type="inferred from homology"/>
<evidence type="ECO:0000256" key="11">
    <source>
        <dbReference type="RuleBase" id="RU003500"/>
    </source>
</evidence>
<evidence type="ECO:0000256" key="2">
    <source>
        <dbReference type="ARBA" id="ARBA00005683"/>
    </source>
</evidence>
<keyword evidence="5" id="KW-0272">Extracellular matrix</keyword>
<name>A0ABM1AEV5_APLCA</name>
<evidence type="ECO:0000256" key="7">
    <source>
        <dbReference type="ARBA" id="ARBA00022729"/>
    </source>
</evidence>
<comment type="function">
    <text evidence="11">Ligand for members of the frizzled family of seven transmembrane receptors.</text>
</comment>
<dbReference type="PANTHER" id="PTHR12027">
    <property type="entry name" value="WNT RELATED"/>
    <property type="match status" value="1"/>
</dbReference>
<evidence type="ECO:0000256" key="6">
    <source>
        <dbReference type="ARBA" id="ARBA00022687"/>
    </source>
</evidence>
<dbReference type="InterPro" id="IPR043158">
    <property type="entry name" value="Wnt_C"/>
</dbReference>
<dbReference type="SMART" id="SM00097">
    <property type="entry name" value="WNT1"/>
    <property type="match status" value="1"/>
</dbReference>
<comment type="similarity">
    <text evidence="2 11">Belongs to the Wnt family.</text>
</comment>
<dbReference type="CDD" id="cd19336">
    <property type="entry name" value="Wnt_Wnt4"/>
    <property type="match status" value="1"/>
</dbReference>
<protein>
    <recommendedName>
        <fullName evidence="11">Protein Wnt</fullName>
    </recommendedName>
</protein>
<evidence type="ECO:0000256" key="5">
    <source>
        <dbReference type="ARBA" id="ARBA00022530"/>
    </source>
</evidence>
<organism evidence="12 13">
    <name type="scientific">Aplysia californica</name>
    <name type="common">California sea hare</name>
    <dbReference type="NCBI Taxonomy" id="6500"/>
    <lineage>
        <taxon>Eukaryota</taxon>
        <taxon>Metazoa</taxon>
        <taxon>Spiralia</taxon>
        <taxon>Lophotrochozoa</taxon>
        <taxon>Mollusca</taxon>
        <taxon>Gastropoda</taxon>
        <taxon>Heterobranchia</taxon>
        <taxon>Euthyneura</taxon>
        <taxon>Tectipleura</taxon>
        <taxon>Aplysiida</taxon>
        <taxon>Aplysioidea</taxon>
        <taxon>Aplysiidae</taxon>
        <taxon>Aplysia</taxon>
    </lineage>
</organism>
<evidence type="ECO:0000256" key="3">
    <source>
        <dbReference type="ARBA" id="ARBA00022473"/>
    </source>
</evidence>
<accession>A0ABM1AEV5</accession>
<reference evidence="13" key="1">
    <citation type="submission" date="2025-08" db="UniProtKB">
        <authorList>
            <consortium name="RefSeq"/>
        </authorList>
    </citation>
    <scope>IDENTIFICATION</scope>
</reference>
<keyword evidence="9" id="KW-0325">Glycoprotein</keyword>
<dbReference type="InterPro" id="IPR009142">
    <property type="entry name" value="Wnt4"/>
</dbReference>
<keyword evidence="10" id="KW-0449">Lipoprotein</keyword>
<dbReference type="InterPro" id="IPR018161">
    <property type="entry name" value="Wnt_CS"/>
</dbReference>
<evidence type="ECO:0000256" key="9">
    <source>
        <dbReference type="ARBA" id="ARBA00023180"/>
    </source>
</evidence>
<dbReference type="Proteomes" id="UP000694888">
    <property type="component" value="Unplaced"/>
</dbReference>
<evidence type="ECO:0000313" key="12">
    <source>
        <dbReference type="Proteomes" id="UP000694888"/>
    </source>
</evidence>
<keyword evidence="6 11" id="KW-0879">Wnt signaling pathway</keyword>
<keyword evidence="4" id="KW-0964">Secreted</keyword>
<dbReference type="Gene3D" id="3.30.2460.20">
    <property type="match status" value="1"/>
</dbReference>
<gene>
    <name evidence="13" type="primary">LOC101856076</name>
</gene>
<keyword evidence="7" id="KW-0732">Signal</keyword>
<dbReference type="GeneID" id="101856076"/>
<keyword evidence="8" id="KW-1015">Disulfide bond</keyword>
<sequence>MKQSRWICLVFGLTVFYISLLSVDAVRWMALAQMSSLAHISDEENCDKLDGLVKRQRRLCRRNVELMDSVRVGALMAIEECQAQFQKRRWNCSTENNKKLFGNVILKQGTREAAFVHSISAAGVAHAVTRACSSGQLTKCGCDRTVRGRSQEGFEWSGCSDNIAYGNAFSQVFVDARESGKKKRLKPRSIMNRHNNAAGRRAIRDNMRLDCKCHGVSGSCELRTCWRAIPIFSDVGAILKEKFDGATEVKHVPSRHELVPLNSQFKPHTDQDLVYMEASPDFCEADRKTGSLGTHGRLCNKNSKAIDGCDLMCCGRGFVTRQVKVVERCKCKFHWCCSVRCKTCERIVDEHRCL</sequence>
<keyword evidence="3 11" id="KW-0217">Developmental protein</keyword>
<dbReference type="PRINTS" id="PR01844">
    <property type="entry name" value="WNT4PROTEIN"/>
</dbReference>
<comment type="subcellular location">
    <subcellularLocation>
        <location evidence="1 11">Secreted</location>
        <location evidence="1 11">Extracellular space</location>
        <location evidence="1 11">Extracellular matrix</location>
    </subcellularLocation>
</comment>
<dbReference type="PROSITE" id="PS00246">
    <property type="entry name" value="WNT1"/>
    <property type="match status" value="1"/>
</dbReference>
<evidence type="ECO:0000256" key="10">
    <source>
        <dbReference type="ARBA" id="ARBA00023288"/>
    </source>
</evidence>
<keyword evidence="12" id="KW-1185">Reference proteome</keyword>
<evidence type="ECO:0000256" key="1">
    <source>
        <dbReference type="ARBA" id="ARBA00004498"/>
    </source>
</evidence>
<dbReference type="RefSeq" id="XP_012946342.1">
    <property type="nucleotide sequence ID" value="XM_013090888.2"/>
</dbReference>